<evidence type="ECO:0000256" key="4">
    <source>
        <dbReference type="SAM" id="Phobius"/>
    </source>
</evidence>
<evidence type="ECO:0000256" key="3">
    <source>
        <dbReference type="RuleBase" id="RU004440"/>
    </source>
</evidence>
<dbReference type="Pfam" id="PF00062">
    <property type="entry name" value="Lys"/>
    <property type="match status" value="2"/>
</dbReference>
<keyword evidence="2" id="KW-1015">Disulfide bond</keyword>
<dbReference type="Gene3D" id="1.10.530.10">
    <property type="match status" value="2"/>
</dbReference>
<dbReference type="PRINTS" id="PR00135">
    <property type="entry name" value="LYZLACT"/>
</dbReference>
<feature type="chain" id="PRO_5004771321" evidence="5">
    <location>
        <begin position="21"/>
        <end position="298"/>
    </location>
</feature>
<dbReference type="OrthoDB" id="17373at2759"/>
<proteinExistence type="inferred from homology"/>
<feature type="domain" description="Glycosyl hydrolases family 22 (GH22)" evidence="6">
    <location>
        <begin position="266"/>
        <end position="284"/>
    </location>
</feature>
<feature type="non-terminal residue" evidence="7">
    <location>
        <position position="1"/>
    </location>
</feature>
<reference evidence="7 8" key="1">
    <citation type="journal article" date="2013" name="Proc. Natl. Acad. Sci. U.S.A.">
        <title>The king cobra genome reveals dynamic gene evolution and adaptation in the snake venom system.</title>
        <authorList>
            <person name="Vonk F.J."/>
            <person name="Casewell N.R."/>
            <person name="Henkel C.V."/>
            <person name="Heimberg A.M."/>
            <person name="Jansen H.J."/>
            <person name="McCleary R.J."/>
            <person name="Kerkkamp H.M."/>
            <person name="Vos R.A."/>
            <person name="Guerreiro I."/>
            <person name="Calvete J.J."/>
            <person name="Wuster W."/>
            <person name="Woods A.E."/>
            <person name="Logan J.M."/>
            <person name="Harrison R.A."/>
            <person name="Castoe T.A."/>
            <person name="de Koning A.P."/>
            <person name="Pollock D.D."/>
            <person name="Yandell M."/>
            <person name="Calderon D."/>
            <person name="Renjifo C."/>
            <person name="Currier R.B."/>
            <person name="Salgado D."/>
            <person name="Pla D."/>
            <person name="Sanz L."/>
            <person name="Hyder A.S."/>
            <person name="Ribeiro J.M."/>
            <person name="Arntzen J.W."/>
            <person name="van den Thillart G.E."/>
            <person name="Boetzer M."/>
            <person name="Pirovano W."/>
            <person name="Dirks R.P."/>
            <person name="Spaink H.P."/>
            <person name="Duboule D."/>
            <person name="McGlinn E."/>
            <person name="Kini R.M."/>
            <person name="Richardson M.K."/>
        </authorList>
    </citation>
    <scope>NUCLEOTIDE SEQUENCE</scope>
    <source>
        <tissue evidence="7">Blood</tissue>
    </source>
</reference>
<dbReference type="Proteomes" id="UP000018936">
    <property type="component" value="Unassembled WGS sequence"/>
</dbReference>
<name>V8P1N6_OPHHA</name>
<keyword evidence="8" id="KW-1185">Reference proteome</keyword>
<evidence type="ECO:0000256" key="5">
    <source>
        <dbReference type="SAM" id="SignalP"/>
    </source>
</evidence>
<evidence type="ECO:0000313" key="8">
    <source>
        <dbReference type="Proteomes" id="UP000018936"/>
    </source>
</evidence>
<dbReference type="PANTHER" id="PTHR11407">
    <property type="entry name" value="LYSOZYME C"/>
    <property type="match status" value="1"/>
</dbReference>
<evidence type="ECO:0000256" key="2">
    <source>
        <dbReference type="ARBA" id="ARBA00023157"/>
    </source>
</evidence>
<dbReference type="PANTHER" id="PTHR11407:SF69">
    <property type="entry name" value="LYSOZYME C, MILK ISOZYME"/>
    <property type="match status" value="1"/>
</dbReference>
<keyword evidence="5" id="KW-0732">Signal</keyword>
<accession>V8P1N6</accession>
<dbReference type="SUPFAM" id="SSF53955">
    <property type="entry name" value="Lysozyme-like"/>
    <property type="match status" value="2"/>
</dbReference>
<dbReference type="SMART" id="SM00263">
    <property type="entry name" value="LYZ1"/>
    <property type="match status" value="2"/>
</dbReference>
<evidence type="ECO:0000256" key="1">
    <source>
        <dbReference type="ARBA" id="ARBA00010859"/>
    </source>
</evidence>
<evidence type="ECO:0000313" key="7">
    <source>
        <dbReference type="EMBL" id="ETE68424.1"/>
    </source>
</evidence>
<dbReference type="InterPro" id="IPR023346">
    <property type="entry name" value="Lysozyme-like_dom_sf"/>
</dbReference>
<dbReference type="InterPro" id="IPR000974">
    <property type="entry name" value="Glyco_hydro_22_lys"/>
</dbReference>
<dbReference type="InterPro" id="IPR019799">
    <property type="entry name" value="Glyco_hydro_22_CS"/>
</dbReference>
<comment type="similarity">
    <text evidence="1 3">Belongs to the glycosyl hydrolase 22 family.</text>
</comment>
<dbReference type="PROSITE" id="PS51348">
    <property type="entry name" value="GLYCOSYL_HYDROL_F22_2"/>
    <property type="match status" value="2"/>
</dbReference>
<feature type="transmembrane region" description="Helical" evidence="4">
    <location>
        <begin position="175"/>
        <end position="195"/>
    </location>
</feature>
<gene>
    <name evidence="7" type="primary">SPACA3</name>
    <name evidence="7" type="ORF">L345_05780</name>
</gene>
<organism evidence="7 8">
    <name type="scientific">Ophiophagus hannah</name>
    <name type="common">King cobra</name>
    <name type="synonym">Naja hannah</name>
    <dbReference type="NCBI Taxonomy" id="8665"/>
    <lineage>
        <taxon>Eukaryota</taxon>
        <taxon>Metazoa</taxon>
        <taxon>Chordata</taxon>
        <taxon>Craniata</taxon>
        <taxon>Vertebrata</taxon>
        <taxon>Euteleostomi</taxon>
        <taxon>Lepidosauria</taxon>
        <taxon>Squamata</taxon>
        <taxon>Bifurcata</taxon>
        <taxon>Unidentata</taxon>
        <taxon>Episquamata</taxon>
        <taxon>Toxicofera</taxon>
        <taxon>Serpentes</taxon>
        <taxon>Colubroidea</taxon>
        <taxon>Elapidae</taxon>
        <taxon>Elapinae</taxon>
        <taxon>Ophiophagus</taxon>
    </lineage>
</organism>
<protein>
    <submittedName>
        <fullName evidence="7">Sperm acrosome membrane-associated protein 3</fullName>
    </submittedName>
</protein>
<dbReference type="PROSITE" id="PS00128">
    <property type="entry name" value="GLYCOSYL_HYDROL_F22_1"/>
    <property type="match status" value="2"/>
</dbReference>
<comment type="caution">
    <text evidence="7">The sequence shown here is derived from an EMBL/GenBank/DDBJ whole genome shotgun (WGS) entry which is preliminary data.</text>
</comment>
<sequence length="298" mass="33647">MMTFFLQTFLLACFVATIQTKIYHRCELAHVLKKNGMDGYEGYNLASWVCMAFYESGFDTKTIDQHKGGTKDYGIFHINSGLWCRENNSLSKAICDVACLDLLNPDLEDDIMCAKKIVKSSTGMAAWHQWKKHCENHDMRKWVNGCHLGTSCLHLTSPSLGIVFLLLNVFLGMKYLLLLSLLICLSFSVVGKIFGRCELARVLKKAGLEGYRGYNLADWVCLAFYESHFDSALVDHEADGSTSNGIFQINSHIWCEDYKHRKPNVCQMHCSDLLTSNIKDDIVCAMRIAQGPRGLGSW</sequence>
<dbReference type="GO" id="GO:0003796">
    <property type="term" value="F:lysozyme activity"/>
    <property type="evidence" value="ECO:0007669"/>
    <property type="project" value="InterPro"/>
</dbReference>
<keyword evidence="4" id="KW-0472">Membrane</keyword>
<feature type="signal peptide" evidence="5">
    <location>
        <begin position="1"/>
        <end position="20"/>
    </location>
</feature>
<dbReference type="EMBL" id="AZIM01001018">
    <property type="protein sequence ID" value="ETE68424.1"/>
    <property type="molecule type" value="Genomic_DNA"/>
</dbReference>
<dbReference type="PRINTS" id="PR00137">
    <property type="entry name" value="LYSOZYME"/>
</dbReference>
<dbReference type="InterPro" id="IPR001916">
    <property type="entry name" value="Glyco_hydro_22"/>
</dbReference>
<feature type="domain" description="Glycosyl hydrolases family 22 (GH22)" evidence="6">
    <location>
        <begin position="95"/>
        <end position="113"/>
    </location>
</feature>
<keyword evidence="4" id="KW-0812">Transmembrane</keyword>
<dbReference type="FunFam" id="1.10.530.10:FF:000001">
    <property type="entry name" value="Lysozyme C"/>
    <property type="match status" value="2"/>
</dbReference>
<keyword evidence="4" id="KW-1133">Transmembrane helix</keyword>
<dbReference type="CDD" id="cd16897">
    <property type="entry name" value="LYZ_C"/>
    <property type="match status" value="2"/>
</dbReference>
<evidence type="ECO:0000259" key="6">
    <source>
        <dbReference type="PROSITE" id="PS00128"/>
    </source>
</evidence>
<dbReference type="AlphaFoldDB" id="V8P1N6"/>